<dbReference type="NCBIfam" id="TIGR01444">
    <property type="entry name" value="fkbM_fam"/>
    <property type="match status" value="1"/>
</dbReference>
<comment type="caution">
    <text evidence="2">The sequence shown here is derived from an EMBL/GenBank/DDBJ whole genome shotgun (WGS) entry which is preliminary data.</text>
</comment>
<dbReference type="EMBL" id="MRCB01000036">
    <property type="protein sequence ID" value="OKH19877.1"/>
    <property type="molecule type" value="Genomic_DNA"/>
</dbReference>
<dbReference type="Pfam" id="PF05050">
    <property type="entry name" value="Methyltransf_21"/>
    <property type="match status" value="1"/>
</dbReference>
<evidence type="ECO:0000313" key="3">
    <source>
        <dbReference type="Proteomes" id="UP000186868"/>
    </source>
</evidence>
<dbReference type="Gene3D" id="3.40.50.150">
    <property type="entry name" value="Vaccinia Virus protein VP39"/>
    <property type="match status" value="1"/>
</dbReference>
<dbReference type="AlphaFoldDB" id="A0A1U7H8Z7"/>
<dbReference type="STRING" id="1921803.NIES593_20260"/>
<reference evidence="2 3" key="1">
    <citation type="submission" date="2016-11" db="EMBL/GenBank/DDBJ databases">
        <title>Draft Genome Sequences of Nine Cyanobacterial Strains from Diverse Habitats.</title>
        <authorList>
            <person name="Zhu T."/>
            <person name="Hou S."/>
            <person name="Lu X."/>
            <person name="Hess W.R."/>
        </authorList>
    </citation>
    <scope>NUCLEOTIDE SEQUENCE [LARGE SCALE GENOMIC DNA]</scope>
    <source>
        <strain evidence="2 3">NIES-593</strain>
    </source>
</reference>
<dbReference type="OrthoDB" id="490071at2"/>
<name>A0A1U7H8Z7_9CYAN</name>
<evidence type="ECO:0000259" key="1">
    <source>
        <dbReference type="Pfam" id="PF05050"/>
    </source>
</evidence>
<dbReference type="InterPro" id="IPR029063">
    <property type="entry name" value="SAM-dependent_MTases_sf"/>
</dbReference>
<dbReference type="RefSeq" id="WP_073601317.1">
    <property type="nucleotide sequence ID" value="NZ_MRCB01000036.1"/>
</dbReference>
<dbReference type="GO" id="GO:0008171">
    <property type="term" value="F:O-methyltransferase activity"/>
    <property type="evidence" value="ECO:0007669"/>
    <property type="project" value="TreeGrafter"/>
</dbReference>
<dbReference type="Proteomes" id="UP000186868">
    <property type="component" value="Unassembled WGS sequence"/>
</dbReference>
<keyword evidence="3" id="KW-1185">Reference proteome</keyword>
<feature type="domain" description="Methyltransferase FkbM" evidence="1">
    <location>
        <begin position="9"/>
        <end position="86"/>
    </location>
</feature>
<organism evidence="2 3">
    <name type="scientific">Hydrococcus rivularis NIES-593</name>
    <dbReference type="NCBI Taxonomy" id="1921803"/>
    <lineage>
        <taxon>Bacteria</taxon>
        <taxon>Bacillati</taxon>
        <taxon>Cyanobacteriota</taxon>
        <taxon>Cyanophyceae</taxon>
        <taxon>Pleurocapsales</taxon>
        <taxon>Hydrococcaceae</taxon>
        <taxon>Hydrococcus</taxon>
    </lineage>
</organism>
<dbReference type="InterPro" id="IPR053188">
    <property type="entry name" value="FkbM_Methyltransferase"/>
</dbReference>
<accession>A0A1U7H8Z7</accession>
<dbReference type="PANTHER" id="PTHR36973">
    <property type="entry name" value="SLL1456 PROTEIN-RELATED"/>
    <property type="match status" value="1"/>
</dbReference>
<dbReference type="PANTHER" id="PTHR36973:SF4">
    <property type="entry name" value="NODULATION PROTEIN"/>
    <property type="match status" value="1"/>
</dbReference>
<proteinExistence type="predicted"/>
<gene>
    <name evidence="2" type="ORF">NIES593_20260</name>
</gene>
<protein>
    <recommendedName>
        <fullName evidence="1">Methyltransferase FkbM domain-containing protein</fullName>
    </recommendedName>
</protein>
<dbReference type="InterPro" id="IPR006342">
    <property type="entry name" value="FkbM_mtfrase"/>
</dbReference>
<dbReference type="SUPFAM" id="SSF53335">
    <property type="entry name" value="S-adenosyl-L-methionine-dependent methyltransferases"/>
    <property type="match status" value="1"/>
</dbReference>
<sequence>MGTNADGYERTVPMIAIDEVIKEKELNGPYPIKVDAQGAELNVLDGCQQTLRDTEVVVLEVSMFQFMKDAPQFHDVVLYMKERGFVAYDIILGWNRPLDNALGQIDVVFVKESGKFRENHSYATMNLSH</sequence>
<evidence type="ECO:0000313" key="2">
    <source>
        <dbReference type="EMBL" id="OKH19877.1"/>
    </source>
</evidence>